<organism evidence="4 5">
    <name type="scientific">Candidatus Mcinerneyibacterium aminivorans</name>
    <dbReference type="NCBI Taxonomy" id="2703815"/>
    <lineage>
        <taxon>Bacteria</taxon>
        <taxon>Candidatus Macinerneyibacteriota</taxon>
        <taxon>Candidatus Mcinerneyibacteria</taxon>
        <taxon>Candidatus Mcinerneyibacteriales</taxon>
        <taxon>Candidatus Mcinerneyibacteriaceae</taxon>
        <taxon>Candidatus Mcinerneyibacterium</taxon>
    </lineage>
</organism>
<dbReference type="SUPFAM" id="SSF56112">
    <property type="entry name" value="Protein kinase-like (PK-like)"/>
    <property type="match status" value="1"/>
</dbReference>
<dbReference type="InterPro" id="IPR011009">
    <property type="entry name" value="Kinase-like_dom_sf"/>
</dbReference>
<evidence type="ECO:0000259" key="3">
    <source>
        <dbReference type="PROSITE" id="PS50887"/>
    </source>
</evidence>
<feature type="domain" description="GGDEF" evidence="3">
    <location>
        <begin position="1324"/>
        <end position="1453"/>
    </location>
</feature>
<dbReference type="GO" id="GO:0052621">
    <property type="term" value="F:diguanylate cyclase activity"/>
    <property type="evidence" value="ECO:0007669"/>
    <property type="project" value="TreeGrafter"/>
</dbReference>
<sequence length="1453" mass="176067">MRLINKRYRINSKISKSRNGIYYKVKDIYDKKIRTLKFFNSDKYSDTELEEFRKEFVFRSNIDLPCFNEVDEFSTVWNIDNNNLNSDYCFYTIKNDNTSKILSGYKFKNKKDKLNIFRKIKFYLDYLHKNGFYHGDLSENSIEISENKNIIFTKFNIHGSKKKDLRDFKKLKEKYNIDNRDLQKIDIKKEELFRFLKQNFNFKLNFNTQLREDIDQKFYNVLSGDKSVIFNLSNFDRDYYIAASSYLRANLLTHNYKVFTIEGNSDILNILKKFIKNVNKHKQFSNFIKENRDFVKMIFNKKLSNLNFNKIFSFIRNLVEKMTLKNNIAVIFNDLNSISKEKIKYFRKIINNFDGNKLILILNDNKLLFENNFNNNNIAYIKYDVSPTRSEYSKYNLKKLSNLFFYIEINKKLDVLRKHNYFDIHKIISYIINIYSRKPETGSEILNEETLTELIHSEYYIIDFYFEKEYKRLLSFLCNMNKPVFLKYLRNHVKNLDEKVRVLIDAKILKFNQSKYLGFYDVNYDDYISKKFNNLDDDFRKNIHYSIIQIYEEKLENLNNDELIALAYNYYYVNEHEKLKNLLIDYFIRNYRINRSFFKSKIKNLLNLLISNLDRVDTINKNIRAIYLLTNTLFKNPEDLKKREVELKAIEKLNVTDKQIKFIIIKELFEIYYRLNDKDRLDEYFNEASKLLPYLEFIDQIHVYNMLIDYYFNQNQPAMVKKMCNLIMRKIYDKRDKYRYIYLNIINKLALYYSSNNKHQKQLNTYRLLLKRANEFKFRRYIMIAHNGMGVIFVHKGEHEKARKHFSKILELASKVYDYDFLITGNINIAIVNQNFDEVKKYYLQALKYAEKINKYNNILLILTNLFEIISDRKLYNLIKKHEAKIKNSEYCLNNFRHYGHFYYMIILLLMRMNKLDSIYEYYEILKNLNISKDNTYYSYYELLILVYEKLLGNVAIDYTKIKNLMYEVESYFLEIYVIIIFIWFYESFNEKEKNDWLDSVYKQLDEENFENYKLRIKILMQIRMKGVNAKIIRDIGRIKFDLQDYFDIYLYLYLGINKAYYRKNNNKEFLSLINYLLNYYKMFYNKFKNKNLLELTIFPSLRKTFKKYFPVFFESFLLNNGKMIRSYGNIGSYMDKIHFYEEEKSKSFISNMLKETLNTSKYDRAIFYSVDGNKKRKEVSVVTDKLIYVSNRKTYFEKYYDNLGKDILIHKMKGNYIKKAVLIPIIDKSIYKRYEYKKKHKMKLNNVKFKYLNGVVYLDKKNTVIVENEETIFKFVQSYFSQYWEKHTIQRKFLRDNLTNLFLKEEFMKRSKEYINNDNIKNKKYSIIMADLDNFKNINDTFGHQKGDEVLKGISGIIKKNIRPFDIAARYGGEEFIIGLENTDLYTAGKIAERIRRKIEEKQLMKNIRNLTISIGVSNYPKDSILLTELISKADSRLYKAKRQGKNQVCKI</sequence>
<dbReference type="NCBIfam" id="TIGR00254">
    <property type="entry name" value="GGDEF"/>
    <property type="match status" value="1"/>
</dbReference>
<dbReference type="EMBL" id="VSIX01000004">
    <property type="protein sequence ID" value="TYB32096.1"/>
    <property type="molecule type" value="Genomic_DNA"/>
</dbReference>
<reference evidence="4" key="1">
    <citation type="submission" date="2019-08" db="EMBL/GenBank/DDBJ databases">
        <title>Genomic characterization of a novel candidate phylum (ARYD3) from a high temperature, high salinity tertiary oil reservoir in north central Oklahoma, USA.</title>
        <authorList>
            <person name="Youssef N.H."/>
            <person name="Yadav A."/>
            <person name="Elshahed M.S."/>
        </authorList>
    </citation>
    <scope>NUCLEOTIDE SEQUENCE [LARGE SCALE GENOMIC DNA]</scope>
    <source>
        <strain evidence="4">ARYD3</strain>
    </source>
</reference>
<dbReference type="PANTHER" id="PTHR45138">
    <property type="entry name" value="REGULATORY COMPONENTS OF SENSORY TRANSDUCTION SYSTEM"/>
    <property type="match status" value="1"/>
</dbReference>
<dbReference type="InterPro" id="IPR029787">
    <property type="entry name" value="Nucleotide_cyclase"/>
</dbReference>
<gene>
    <name evidence="4" type="ORF">FXF47_00500</name>
</gene>
<dbReference type="FunFam" id="3.30.70.270:FF:000001">
    <property type="entry name" value="Diguanylate cyclase domain protein"/>
    <property type="match status" value="1"/>
</dbReference>
<dbReference type="SMART" id="SM00267">
    <property type="entry name" value="GGDEF"/>
    <property type="match status" value="1"/>
</dbReference>
<evidence type="ECO:0000313" key="5">
    <source>
        <dbReference type="Proteomes" id="UP000324143"/>
    </source>
</evidence>
<dbReference type="Gene3D" id="1.10.510.10">
    <property type="entry name" value="Transferase(Phosphotransferase) domain 1"/>
    <property type="match status" value="1"/>
</dbReference>
<evidence type="ECO:0000256" key="2">
    <source>
        <dbReference type="PROSITE-ProRule" id="PRU00339"/>
    </source>
</evidence>
<dbReference type="Pfam" id="PF00990">
    <property type="entry name" value="GGDEF"/>
    <property type="match status" value="1"/>
</dbReference>
<dbReference type="PANTHER" id="PTHR45138:SF9">
    <property type="entry name" value="DIGUANYLATE CYCLASE DGCM-RELATED"/>
    <property type="match status" value="1"/>
</dbReference>
<evidence type="ECO:0000256" key="1">
    <source>
        <dbReference type="ARBA" id="ARBA00004167"/>
    </source>
</evidence>
<evidence type="ECO:0000313" key="4">
    <source>
        <dbReference type="EMBL" id="TYB32096.1"/>
    </source>
</evidence>
<dbReference type="Proteomes" id="UP000324143">
    <property type="component" value="Unassembled WGS sequence"/>
</dbReference>
<proteinExistence type="predicted"/>
<dbReference type="PROSITE" id="PS50005">
    <property type="entry name" value="TPR"/>
    <property type="match status" value="1"/>
</dbReference>
<protein>
    <submittedName>
        <fullName evidence="4">GGDEF domain-containing protein</fullName>
    </submittedName>
</protein>
<dbReference type="InterPro" id="IPR050469">
    <property type="entry name" value="Diguanylate_Cyclase"/>
</dbReference>
<keyword evidence="5" id="KW-1185">Reference proteome</keyword>
<accession>A0A5D0MGD2</accession>
<comment type="caution">
    <text evidence="4">The sequence shown here is derived from an EMBL/GenBank/DDBJ whole genome shotgun (WGS) entry which is preliminary data.</text>
</comment>
<dbReference type="PROSITE" id="PS50887">
    <property type="entry name" value="GGDEF"/>
    <property type="match status" value="1"/>
</dbReference>
<dbReference type="Gene3D" id="3.30.70.270">
    <property type="match status" value="1"/>
</dbReference>
<dbReference type="SUPFAM" id="SSF55073">
    <property type="entry name" value="Nucleotide cyclase"/>
    <property type="match status" value="1"/>
</dbReference>
<feature type="repeat" description="TPR" evidence="2">
    <location>
        <begin position="783"/>
        <end position="816"/>
    </location>
</feature>
<dbReference type="GO" id="GO:0016020">
    <property type="term" value="C:membrane"/>
    <property type="evidence" value="ECO:0007669"/>
    <property type="project" value="UniProtKB-SubCell"/>
</dbReference>
<dbReference type="SUPFAM" id="SSF48452">
    <property type="entry name" value="TPR-like"/>
    <property type="match status" value="1"/>
</dbReference>
<dbReference type="InterPro" id="IPR019734">
    <property type="entry name" value="TPR_rpt"/>
</dbReference>
<dbReference type="InterPro" id="IPR043128">
    <property type="entry name" value="Rev_trsase/Diguanyl_cyclase"/>
</dbReference>
<dbReference type="InterPro" id="IPR011990">
    <property type="entry name" value="TPR-like_helical_dom_sf"/>
</dbReference>
<dbReference type="InterPro" id="IPR000160">
    <property type="entry name" value="GGDEF_dom"/>
</dbReference>
<dbReference type="CDD" id="cd01949">
    <property type="entry name" value="GGDEF"/>
    <property type="match status" value="1"/>
</dbReference>
<name>A0A5D0MGD2_9BACT</name>
<keyword evidence="2" id="KW-0802">TPR repeat</keyword>
<dbReference type="Gene3D" id="1.25.40.10">
    <property type="entry name" value="Tetratricopeptide repeat domain"/>
    <property type="match status" value="1"/>
</dbReference>
<comment type="subcellular location">
    <subcellularLocation>
        <location evidence="1">Membrane</location>
        <topology evidence="1">Single-pass membrane protein</topology>
    </subcellularLocation>
</comment>